<comment type="similarity">
    <text evidence="1">Belongs to the iron-sulfur cluster assembly SufBD family.</text>
</comment>
<gene>
    <name evidence="4" type="primary">sufD</name>
    <name evidence="4" type="ORF">JF543_10165</name>
</gene>
<dbReference type="SUPFAM" id="SSF101960">
    <property type="entry name" value="Stabilizer of iron transporter SufD"/>
    <property type="match status" value="1"/>
</dbReference>
<dbReference type="AlphaFoldDB" id="A0A939DVZ9"/>
<dbReference type="Proteomes" id="UP000664385">
    <property type="component" value="Unassembled WGS sequence"/>
</dbReference>
<evidence type="ECO:0000313" key="4">
    <source>
        <dbReference type="EMBL" id="MBN8206320.1"/>
    </source>
</evidence>
<dbReference type="Pfam" id="PF01458">
    <property type="entry name" value="SUFBD_core"/>
    <property type="match status" value="1"/>
</dbReference>
<dbReference type="NCBIfam" id="TIGR01981">
    <property type="entry name" value="sufD"/>
    <property type="match status" value="1"/>
</dbReference>
<accession>A0A939DVZ9</accession>
<feature type="region of interest" description="Disordered" evidence="2">
    <location>
        <begin position="34"/>
        <end position="54"/>
    </location>
</feature>
<evidence type="ECO:0000259" key="3">
    <source>
        <dbReference type="Pfam" id="PF01458"/>
    </source>
</evidence>
<sequence length="409" mass="43485">MTAPTQAPAAAPQTNAHIDPAAQVTGAGFVPVQTRSERPRSFDPEDFGAPTGREVNWKHTPVAQLKALFETSPVNDGVETTVSHTQYVRPALAHGTAPRGEFFTPEDIVSAVAWQGASDALHLSIPADEEVTEPIVVQIDGKGGRADAHLVIEAGRHSVSTVVLRHTGTAQYAQNVEIIVRDGAKLKLVTVQQWEDDAIHASAHQARVDRDAELTHIVVSLGGGIVRVNPNLELAGTGSEGYLYGLSFADSGQHLESQVYLHHKGAHTTGDVLYKGALNGASAHSVWIGDVLIGRDAVGTDSYEANRNLVLTEGARADSIPNLEIETGDIAGAGHASATGRFDDEQLFYLQARGITEDEARRLVVFGFLTEVIQRIGIPSVQDELLAAVEAELAAVDPQAVLGDREAAQ</sequence>
<comment type="caution">
    <text evidence="4">The sequence shown here is derived from an EMBL/GenBank/DDBJ whole genome shotgun (WGS) entry which is preliminary data.</text>
</comment>
<feature type="domain" description="SUF system FeS cluster assembly SufBD core" evidence="3">
    <location>
        <begin position="145"/>
        <end position="368"/>
    </location>
</feature>
<proteinExistence type="inferred from homology"/>
<dbReference type="PANTHER" id="PTHR43575:SF1">
    <property type="entry name" value="PROTEIN ABCI7, CHLOROPLASTIC"/>
    <property type="match status" value="1"/>
</dbReference>
<dbReference type="InterPro" id="IPR055346">
    <property type="entry name" value="Fe-S_cluster_assembly_SufBD"/>
</dbReference>
<dbReference type="InterPro" id="IPR037284">
    <property type="entry name" value="SUF_FeS_clus_asmbl_SufBD_sf"/>
</dbReference>
<feature type="compositionally biased region" description="Low complexity" evidence="2">
    <location>
        <begin position="1"/>
        <end position="14"/>
    </location>
</feature>
<evidence type="ECO:0000313" key="5">
    <source>
        <dbReference type="Proteomes" id="UP000664385"/>
    </source>
</evidence>
<dbReference type="GO" id="GO:0016226">
    <property type="term" value="P:iron-sulfur cluster assembly"/>
    <property type="evidence" value="ECO:0007669"/>
    <property type="project" value="InterPro"/>
</dbReference>
<dbReference type="RefSeq" id="WP_206823969.1">
    <property type="nucleotide sequence ID" value="NZ_JAEMWU010000001.1"/>
</dbReference>
<protein>
    <submittedName>
        <fullName evidence="4">Fe-S cluster assembly protein SufD</fullName>
    </submittedName>
</protein>
<dbReference type="EMBL" id="JAEMWU010000001">
    <property type="protein sequence ID" value="MBN8206320.1"/>
    <property type="molecule type" value="Genomic_DNA"/>
</dbReference>
<organism evidence="4 5">
    <name type="scientific">Microbacterium esteraromaticum</name>
    <dbReference type="NCBI Taxonomy" id="57043"/>
    <lineage>
        <taxon>Bacteria</taxon>
        <taxon>Bacillati</taxon>
        <taxon>Actinomycetota</taxon>
        <taxon>Actinomycetes</taxon>
        <taxon>Micrococcales</taxon>
        <taxon>Microbacteriaceae</taxon>
        <taxon>Microbacterium</taxon>
    </lineage>
</organism>
<evidence type="ECO:0000256" key="1">
    <source>
        <dbReference type="ARBA" id="ARBA00043967"/>
    </source>
</evidence>
<dbReference type="PANTHER" id="PTHR43575">
    <property type="entry name" value="PROTEIN ABCI7, CHLOROPLASTIC"/>
    <property type="match status" value="1"/>
</dbReference>
<dbReference type="InterPro" id="IPR000825">
    <property type="entry name" value="SUF_FeS_clus_asmbl_SufBD_core"/>
</dbReference>
<dbReference type="InterPro" id="IPR011542">
    <property type="entry name" value="SUF_FeS_clus_asmbl_SufD"/>
</dbReference>
<feature type="region of interest" description="Disordered" evidence="2">
    <location>
        <begin position="1"/>
        <end position="20"/>
    </location>
</feature>
<name>A0A939DVZ9_9MICO</name>
<reference evidence="4" key="1">
    <citation type="submission" date="2020-12" db="EMBL/GenBank/DDBJ databases">
        <title>PHA producing bacteria isolated from mangrove.</title>
        <authorList>
            <person name="Zheng W."/>
            <person name="Yu S."/>
            <person name="Huang Y."/>
        </authorList>
    </citation>
    <scope>NUCLEOTIDE SEQUENCE</scope>
    <source>
        <strain evidence="4">GN8-5</strain>
    </source>
</reference>
<evidence type="ECO:0000256" key="2">
    <source>
        <dbReference type="SAM" id="MobiDB-lite"/>
    </source>
</evidence>